<dbReference type="Pfam" id="PF13472">
    <property type="entry name" value="Lipase_GDSL_2"/>
    <property type="match status" value="1"/>
</dbReference>
<dbReference type="InterPro" id="IPR036514">
    <property type="entry name" value="SGNH_hydro_sf"/>
</dbReference>
<dbReference type="PANTHER" id="PTHR37834">
    <property type="entry name" value="GDSL-LIKE LIPASE/ACYLHYDROLASE DOMAIN PROTEIN (AFU_ORTHOLOGUE AFUA_2G00620)"/>
    <property type="match status" value="1"/>
</dbReference>
<reference evidence="2" key="1">
    <citation type="submission" date="2021-10" db="EMBL/GenBank/DDBJ databases">
        <title>De novo Genome Assembly of Clathrus columnatus (Basidiomycota, Fungi) Using Illumina and Nanopore Sequence Data.</title>
        <authorList>
            <person name="Ogiso-Tanaka E."/>
            <person name="Itagaki H."/>
            <person name="Hosoya T."/>
            <person name="Hosaka K."/>
        </authorList>
    </citation>
    <scope>NUCLEOTIDE SEQUENCE</scope>
    <source>
        <strain evidence="2">MO-923</strain>
    </source>
</reference>
<dbReference type="InterPro" id="IPR052762">
    <property type="entry name" value="PCW_deacetylase/CE"/>
</dbReference>
<protein>
    <recommendedName>
        <fullName evidence="1">SGNH hydrolase-type esterase domain-containing protein</fullName>
    </recommendedName>
</protein>
<name>A0AAV5AQS4_9AGAM</name>
<evidence type="ECO:0000313" key="3">
    <source>
        <dbReference type="EMBL" id="GJJ16285.1"/>
    </source>
</evidence>
<dbReference type="InterPro" id="IPR013830">
    <property type="entry name" value="SGNH_hydro"/>
</dbReference>
<dbReference type="Gene3D" id="3.40.50.1110">
    <property type="entry name" value="SGNH hydrolase"/>
    <property type="match status" value="1"/>
</dbReference>
<gene>
    <name evidence="2" type="ORF">Clacol_009003</name>
    <name evidence="3" type="ORF">Clacol_010581</name>
</gene>
<dbReference type="AlphaFoldDB" id="A0AAV5AQS4"/>
<keyword evidence="4" id="KW-1185">Reference proteome</keyword>
<dbReference type="SUPFAM" id="SSF52266">
    <property type="entry name" value="SGNH hydrolase"/>
    <property type="match status" value="1"/>
</dbReference>
<accession>A0AAV5AQS4</accession>
<feature type="domain" description="SGNH hydrolase-type esterase" evidence="1">
    <location>
        <begin position="135"/>
        <end position="335"/>
    </location>
</feature>
<evidence type="ECO:0000313" key="4">
    <source>
        <dbReference type="Proteomes" id="UP001050691"/>
    </source>
</evidence>
<evidence type="ECO:0000259" key="1">
    <source>
        <dbReference type="Pfam" id="PF13472"/>
    </source>
</evidence>
<dbReference type="EMBL" id="BPWL01000010">
    <property type="protein sequence ID" value="GJJ14736.1"/>
    <property type="molecule type" value="Genomic_DNA"/>
</dbReference>
<comment type="caution">
    <text evidence="2">The sequence shown here is derived from an EMBL/GenBank/DDBJ whole genome shotgun (WGS) entry which is preliminary data.</text>
</comment>
<dbReference type="PANTHER" id="PTHR37834:SF2">
    <property type="entry name" value="ESTERASE, SGNH HYDROLASE-TYPE"/>
    <property type="match status" value="1"/>
</dbReference>
<proteinExistence type="predicted"/>
<sequence>MDLTACVQFHGRWDLESEDRYSTSWSGSSLNFQTTSRYVDIELGELTASRKNYHNILWQFGSQSLVRTLPVKGKRSLKITPSDQVEPDYTGDDLREVTIMLCDWGATLQILSISSADGQPITIKPSQGSTWPMLFIGASLVSGYSPPFRGLVLPYGTYQAFGSVLVRILRSHGVDARLEMVAYPGLPLTSGCYDSDGMVDIFWKGMNDRGGWESRSRDNPHDIFLCLGANDHGLYVEKDEFLKTYRNFLNRLKDSYPKGLKRIHVISPFGFFTDPTKPKKRKTIFEPEVQFMINELSEEWKNTRGPRLFHISTEGWIDKTLTCDGLHPTTEGHEVIGSKLVDYIASLDLEETD</sequence>
<dbReference type="EMBL" id="BPWL01000018">
    <property type="protein sequence ID" value="GJJ16285.1"/>
    <property type="molecule type" value="Genomic_DNA"/>
</dbReference>
<dbReference type="Proteomes" id="UP001050691">
    <property type="component" value="Unassembled WGS sequence"/>
</dbReference>
<organism evidence="2 4">
    <name type="scientific">Clathrus columnatus</name>
    <dbReference type="NCBI Taxonomy" id="1419009"/>
    <lineage>
        <taxon>Eukaryota</taxon>
        <taxon>Fungi</taxon>
        <taxon>Dikarya</taxon>
        <taxon>Basidiomycota</taxon>
        <taxon>Agaricomycotina</taxon>
        <taxon>Agaricomycetes</taxon>
        <taxon>Phallomycetidae</taxon>
        <taxon>Phallales</taxon>
        <taxon>Clathraceae</taxon>
        <taxon>Clathrus</taxon>
    </lineage>
</organism>
<evidence type="ECO:0000313" key="2">
    <source>
        <dbReference type="EMBL" id="GJJ14736.1"/>
    </source>
</evidence>